<dbReference type="Pfam" id="PF01844">
    <property type="entry name" value="HNH"/>
    <property type="match status" value="1"/>
</dbReference>
<dbReference type="SMART" id="SM00507">
    <property type="entry name" value="HNHc"/>
    <property type="match status" value="1"/>
</dbReference>
<feature type="domain" description="HNH nuclease" evidence="1">
    <location>
        <begin position="378"/>
        <end position="439"/>
    </location>
</feature>
<proteinExistence type="predicted"/>
<dbReference type="EMBL" id="JACHDB010000001">
    <property type="protein sequence ID" value="MBB5431110.1"/>
    <property type="molecule type" value="Genomic_DNA"/>
</dbReference>
<reference evidence="2 3" key="1">
    <citation type="submission" date="2020-08" db="EMBL/GenBank/DDBJ databases">
        <title>Sequencing the genomes of 1000 actinobacteria strains.</title>
        <authorList>
            <person name="Klenk H.-P."/>
        </authorList>
    </citation>
    <scope>NUCLEOTIDE SEQUENCE [LARGE SCALE GENOMIC DNA]</scope>
    <source>
        <strain evidence="2 3">DSM 44551</strain>
    </source>
</reference>
<dbReference type="InterPro" id="IPR003615">
    <property type="entry name" value="HNH_nuc"/>
</dbReference>
<dbReference type="Pfam" id="PF26348">
    <property type="entry name" value="SRA_ScoMcrA"/>
    <property type="match status" value="1"/>
</dbReference>
<dbReference type="GO" id="GO:0016787">
    <property type="term" value="F:hydrolase activity"/>
    <property type="evidence" value="ECO:0007669"/>
    <property type="project" value="UniProtKB-KW"/>
</dbReference>
<sequence length="468" mass="52856">MGEARPLLEKIRDLKRHQGATQRLDWPIALLWSLAQAIQGKPRMQRWSTIKNEVGPLVDEFTGTRCEENDICYLFWVLQKKHLWEVEGGEGVAFADAKRWPSVDSLESIDPLVGLSEQDYLLLGGDFEQAAWVVDTALLLFFTPRPPRLLKSFGLDDFMGERAGAAMRPAVGEICENRRTISEIYGGNNTTGITPFADGVLAVFSDDNGPYADSRIPETNWIAYTGDGLSGDQIMARGNKSMELCQKERRALRYWHKLSDGRWSFETWAVVVQCRRRWGVDQDKKQRKEFVWILAPVSSPLPSLWPQSIIDALNEDDGVVQDDTLSAPPDGLNGTWEEGEVNVKEKYQKLSKIAREVALKREQKSRISAVERYFRSYISRRAVIERSRGCCENPDCLGHPTELTSTGMPILEVDHVRDLSLGGSDVPENMIALCPNCHALKTRGVNREILRKRLKGVAQDLHRSFSSP</sequence>
<evidence type="ECO:0000313" key="3">
    <source>
        <dbReference type="Proteomes" id="UP000572635"/>
    </source>
</evidence>
<keyword evidence="3" id="KW-1185">Reference proteome</keyword>
<dbReference type="InterPro" id="IPR058813">
    <property type="entry name" value="DNA-SBD_ScoMcrA"/>
</dbReference>
<dbReference type="Gene3D" id="1.10.30.50">
    <property type="match status" value="1"/>
</dbReference>
<accession>A0A7W8VCL5</accession>
<dbReference type="GO" id="GO:0003676">
    <property type="term" value="F:nucleic acid binding"/>
    <property type="evidence" value="ECO:0007669"/>
    <property type="project" value="InterPro"/>
</dbReference>
<organism evidence="2 3">
    <name type="scientific">Nocardiopsis composta</name>
    <dbReference type="NCBI Taxonomy" id="157465"/>
    <lineage>
        <taxon>Bacteria</taxon>
        <taxon>Bacillati</taxon>
        <taxon>Actinomycetota</taxon>
        <taxon>Actinomycetes</taxon>
        <taxon>Streptosporangiales</taxon>
        <taxon>Nocardiopsidaceae</taxon>
        <taxon>Nocardiopsis</taxon>
    </lineage>
</organism>
<dbReference type="GO" id="GO:0004519">
    <property type="term" value="F:endonuclease activity"/>
    <property type="evidence" value="ECO:0007669"/>
    <property type="project" value="InterPro"/>
</dbReference>
<dbReference type="InterPro" id="IPR002711">
    <property type="entry name" value="HNH"/>
</dbReference>
<gene>
    <name evidence="2" type="ORF">HDA36_001194</name>
</gene>
<evidence type="ECO:0000259" key="1">
    <source>
        <dbReference type="SMART" id="SM00507"/>
    </source>
</evidence>
<dbReference type="EC" id="3.1.21.-" evidence="2"/>
<protein>
    <submittedName>
        <fullName evidence="2">5-methylcytosine-specific restriction protein A</fullName>
        <ecNumber evidence="2">3.1.21.-</ecNumber>
    </submittedName>
</protein>
<dbReference type="GO" id="GO:0008270">
    <property type="term" value="F:zinc ion binding"/>
    <property type="evidence" value="ECO:0007669"/>
    <property type="project" value="InterPro"/>
</dbReference>
<comment type="caution">
    <text evidence="2">The sequence shown here is derived from an EMBL/GenBank/DDBJ whole genome shotgun (WGS) entry which is preliminary data.</text>
</comment>
<keyword evidence="2" id="KW-0378">Hydrolase</keyword>
<dbReference type="Pfam" id="PF26340">
    <property type="entry name" value="DNA-SBD_ScoMcrA"/>
    <property type="match status" value="1"/>
</dbReference>
<dbReference type="InterPro" id="IPR058712">
    <property type="entry name" value="SRA_ScoMcrA"/>
</dbReference>
<dbReference type="CDD" id="cd00085">
    <property type="entry name" value="HNHc"/>
    <property type="match status" value="1"/>
</dbReference>
<dbReference type="AlphaFoldDB" id="A0A7W8VCL5"/>
<dbReference type="Proteomes" id="UP000572635">
    <property type="component" value="Unassembled WGS sequence"/>
</dbReference>
<name>A0A7W8VCL5_9ACTN</name>
<evidence type="ECO:0000313" key="2">
    <source>
        <dbReference type="EMBL" id="MBB5431110.1"/>
    </source>
</evidence>
<dbReference type="RefSeq" id="WP_184390134.1">
    <property type="nucleotide sequence ID" value="NZ_BAAAJD010000133.1"/>
</dbReference>